<dbReference type="AlphaFoldDB" id="A0A0C1R7K1"/>
<dbReference type="Gene3D" id="3.40.50.1460">
    <property type="match status" value="1"/>
</dbReference>
<evidence type="ECO:0000313" key="4">
    <source>
        <dbReference type="EMBL" id="KIE13564.1"/>
    </source>
</evidence>
<dbReference type="GO" id="GO:0006508">
    <property type="term" value="P:proteolysis"/>
    <property type="evidence" value="ECO:0007669"/>
    <property type="project" value="InterPro"/>
</dbReference>
<gene>
    <name evidence="4" type="ORF">DA73_0202405</name>
    <name evidence="3" type="ORF">DA73_0400001010</name>
</gene>
<dbReference type="EMBL" id="JHEG02000012">
    <property type="protein sequence ID" value="KIE13564.1"/>
    <property type="molecule type" value="Genomic_DNA"/>
</dbReference>
<evidence type="ECO:0000313" key="3">
    <source>
        <dbReference type="EMBL" id="KAF3884228.1"/>
    </source>
</evidence>
<dbReference type="InterPro" id="IPR055803">
    <property type="entry name" value="DUF7379"/>
</dbReference>
<reference evidence="4" key="1">
    <citation type="journal article" date="2015" name="Genome Announc.">
        <title>Draft Genome Sequence of Tolypothrix boutellei Strain VB521301.</title>
        <authorList>
            <person name="Chandrababunaidu M.M."/>
            <person name="Singh D."/>
            <person name="Sen D."/>
            <person name="Bhan S."/>
            <person name="Das S."/>
            <person name="Gupta A."/>
            <person name="Adhikary S.P."/>
            <person name="Tripathy S."/>
        </authorList>
    </citation>
    <scope>NUCLEOTIDE SEQUENCE</scope>
    <source>
        <strain evidence="4">VB521301</strain>
    </source>
</reference>
<dbReference type="Pfam" id="PF00656">
    <property type="entry name" value="Peptidase_C14"/>
    <property type="match status" value="1"/>
</dbReference>
<dbReference type="SUPFAM" id="SSF53474">
    <property type="entry name" value="alpha/beta-Hydrolases"/>
    <property type="match status" value="1"/>
</dbReference>
<dbReference type="InterPro" id="IPR029058">
    <property type="entry name" value="AB_hydrolase_fold"/>
</dbReference>
<dbReference type="Pfam" id="PF24096">
    <property type="entry name" value="DUF7379"/>
    <property type="match status" value="1"/>
</dbReference>
<reference evidence="3" key="2">
    <citation type="submission" date="2019-11" db="EMBL/GenBank/DDBJ databases">
        <title>Improved Assembly of Tolypothrix boutellei genome.</title>
        <authorList>
            <person name="Sarangi A.N."/>
            <person name="Mukherjee M."/>
            <person name="Ghosh S."/>
            <person name="Singh D."/>
            <person name="Das A."/>
            <person name="Kant S."/>
            <person name="Prusty A."/>
            <person name="Tripathy S."/>
        </authorList>
    </citation>
    <scope>NUCLEOTIDE SEQUENCE</scope>
    <source>
        <strain evidence="3">VB521301</strain>
    </source>
</reference>
<accession>A0A0C1R7K1</accession>
<dbReference type="PANTHER" id="PTHR48104:SF30">
    <property type="entry name" value="METACASPASE-1"/>
    <property type="match status" value="1"/>
</dbReference>
<dbReference type="PANTHER" id="PTHR48104">
    <property type="entry name" value="METACASPASE-4"/>
    <property type="match status" value="1"/>
</dbReference>
<protein>
    <submittedName>
        <fullName evidence="4">Peptidase C14 caspase catalytic subunit p20</fullName>
    </submittedName>
</protein>
<dbReference type="InterPro" id="IPR050452">
    <property type="entry name" value="Metacaspase"/>
</dbReference>
<feature type="domain" description="Peptidase C14 caspase" evidence="1">
    <location>
        <begin position="6"/>
        <end position="269"/>
    </location>
</feature>
<sequence length="1168" mass="129589">MTQKIYALLAGIDKYHPESGVNNLSGCVNDIEAIEEYLRKRIASEGKWEIVESEVPWKLTNELATRQAIIDGFQKHLSQAGSDDVVLFYYAGHGSFEPAPDVFRMKDSDRQIETLVCYDSRTKEGRDLADKELNYLIEIVAKNNPHILIVLDCCHSGTATRDPKVVERQTSADGRARDLKDFIFPEEWLKYRVSDRYVLPRHVAIAACRSHQTAKEHRGEGNKPRGAFSYFFTQALQRTHGRLSYADLVQDINALILSKVNDQSPQIEAPAEDLRQTFLGGAAGERLNYFTLTYNTEDYDDWVINAGALHGIRPATEGETVLAIFPQGTPPEQLSDISHAICHAVVTTVLTEVSKVEFITDSSEISFEEPYWAVIISVPVPQLKVNFVGDARGIELARTSLATVEQGEASLLIREAESSEDANYELEAHQGQYWIKQASDRKSIVAPIPLIPDNQGYTQQRAMQIIKRLEHVVRWANVLELKTPPTSQIQPEDVEMEVIVIFNGQEYSSKQATSDLRAEYSFKNKQWISPGIKIKVTNHSDQDIYFQIVELAGNYSIGTPPLFIEKGSILLSKKSSDDPMLSSKMSRSLALNMPIEYLNSGVTEYNEVFKLIVSTRDFNASLLTQKGLDTPPPKDRLVGAGSTGLSGTLNCLMNNVYSREARLRDADLIDNWMTKEVKLTVVKPPSGVEIKTSEPTTLQPGVVLHNNSSFQGKVEINSLPPNSRDANSNLLPPILIKAPNLFQPFEFNTTRSGLSKLSVLEITSVQNHESVTPENPIKIVVDKSLSSNEYVLPLAYDGEFFLPLGTAKAENGKTAITLERLPEPIATSRSLQGSIKILFQKMVTQPFGQKFVYPLLRSAEVLPDGRVSYQADKAIITAKVTEAKKILLYIHGIIGDTETAVKSTQNAKLTENGQQKTLQDKYDLILAFDYENLNTTIEENAKLLKQRLEEIGLTANHDKQLDIVAHSMGGLISRTFIEKEGGNKIVQHLVMLGTPNGGSPWPTVQDWAFAALGIGLNQLSSVAWPAVAIAGILKFVDSNIKTVEQMSPRSNFIQSIATNPDPNVRYTIIAGDRSIKPEALQTDSGKQSSAIKRLMGKLFGSARENVINLVFFQQPNDIAVTLESIKSVSENRSPKPRILSPDATCDHVTYFTTQSGLDALVKALCEEV</sequence>
<dbReference type="STRING" id="1479485.DA73_0202405"/>
<feature type="domain" description="DUF7379" evidence="2">
    <location>
        <begin position="887"/>
        <end position="1043"/>
    </location>
</feature>
<dbReference type="OrthoDB" id="8447555at2"/>
<evidence type="ECO:0000259" key="2">
    <source>
        <dbReference type="Pfam" id="PF24096"/>
    </source>
</evidence>
<evidence type="ECO:0000259" key="1">
    <source>
        <dbReference type="Pfam" id="PF00656"/>
    </source>
</evidence>
<keyword evidence="5" id="KW-1185">Reference proteome</keyword>
<dbReference type="GO" id="GO:0004197">
    <property type="term" value="F:cysteine-type endopeptidase activity"/>
    <property type="evidence" value="ECO:0007669"/>
    <property type="project" value="InterPro"/>
</dbReference>
<dbReference type="Proteomes" id="UP000029738">
    <property type="component" value="Unassembled WGS sequence"/>
</dbReference>
<dbReference type="Gene3D" id="3.40.50.1820">
    <property type="entry name" value="alpha/beta hydrolase"/>
    <property type="match status" value="1"/>
</dbReference>
<dbReference type="EMBL" id="JHEG04000001">
    <property type="protein sequence ID" value="KAF3884228.1"/>
    <property type="molecule type" value="Genomic_DNA"/>
</dbReference>
<comment type="caution">
    <text evidence="4">The sequence shown here is derived from an EMBL/GenBank/DDBJ whole genome shotgun (WGS) entry which is preliminary data.</text>
</comment>
<proteinExistence type="predicted"/>
<dbReference type="GO" id="GO:0005737">
    <property type="term" value="C:cytoplasm"/>
    <property type="evidence" value="ECO:0007669"/>
    <property type="project" value="TreeGrafter"/>
</dbReference>
<dbReference type="RefSeq" id="WP_038080489.1">
    <property type="nucleotide sequence ID" value="NZ_JHEG04000001.1"/>
</dbReference>
<evidence type="ECO:0000313" key="5">
    <source>
        <dbReference type="Proteomes" id="UP000029738"/>
    </source>
</evidence>
<dbReference type="InterPro" id="IPR011600">
    <property type="entry name" value="Pept_C14_caspase"/>
</dbReference>
<organism evidence="4">
    <name type="scientific">Tolypothrix bouteillei VB521301</name>
    <dbReference type="NCBI Taxonomy" id="1479485"/>
    <lineage>
        <taxon>Bacteria</taxon>
        <taxon>Bacillati</taxon>
        <taxon>Cyanobacteriota</taxon>
        <taxon>Cyanophyceae</taxon>
        <taxon>Nostocales</taxon>
        <taxon>Tolypothrichaceae</taxon>
        <taxon>Tolypothrix</taxon>
    </lineage>
</organism>
<name>A0A0C1R7K1_9CYAN</name>